<organism evidence="9 10">
    <name type="scientific">Parendozoicomonas callyspongiae</name>
    <dbReference type="NCBI Taxonomy" id="2942213"/>
    <lineage>
        <taxon>Bacteria</taxon>
        <taxon>Pseudomonadati</taxon>
        <taxon>Pseudomonadota</taxon>
        <taxon>Gammaproteobacteria</taxon>
        <taxon>Oceanospirillales</taxon>
        <taxon>Endozoicomonadaceae</taxon>
        <taxon>Parendozoicomonas</taxon>
    </lineage>
</organism>
<feature type="domain" description="Flagellar hook protein FlgE D2" evidence="7">
    <location>
        <begin position="158"/>
        <end position="279"/>
    </location>
</feature>
<dbReference type="InterPro" id="IPR020013">
    <property type="entry name" value="Flagellar_FlgE/F/G"/>
</dbReference>
<evidence type="ECO:0000256" key="5">
    <source>
        <dbReference type="RuleBase" id="RU362116"/>
    </source>
</evidence>
<comment type="caution">
    <text evidence="9">The sequence shown here is derived from an EMBL/GenBank/DDBJ whole genome shotgun (WGS) entry which is preliminary data.</text>
</comment>
<dbReference type="PANTHER" id="PTHR30435">
    <property type="entry name" value="FLAGELLAR PROTEIN"/>
    <property type="match status" value="1"/>
</dbReference>
<evidence type="ECO:0000313" key="10">
    <source>
        <dbReference type="Proteomes" id="UP001203338"/>
    </source>
</evidence>
<keyword evidence="9" id="KW-0969">Cilium</keyword>
<evidence type="ECO:0000256" key="2">
    <source>
        <dbReference type="ARBA" id="ARBA00009677"/>
    </source>
</evidence>
<dbReference type="SUPFAM" id="SSF117143">
    <property type="entry name" value="Flagellar hook protein flgE"/>
    <property type="match status" value="1"/>
</dbReference>
<evidence type="ECO:0000256" key="4">
    <source>
        <dbReference type="ARBA" id="ARBA00023143"/>
    </source>
</evidence>
<proteinExistence type="inferred from homology"/>
<dbReference type="NCBIfam" id="TIGR03506">
    <property type="entry name" value="FlgEFG_subfam"/>
    <property type="match status" value="1"/>
</dbReference>
<dbReference type="Proteomes" id="UP001203338">
    <property type="component" value="Unassembled WGS sequence"/>
</dbReference>
<dbReference type="InterPro" id="IPR037925">
    <property type="entry name" value="FlgE/F/G-like"/>
</dbReference>
<accession>A0ABT0PEC0</accession>
<dbReference type="Pfam" id="PF06429">
    <property type="entry name" value="Flg_bbr_C"/>
    <property type="match status" value="1"/>
</dbReference>
<dbReference type="EMBL" id="JAMFLX010000006">
    <property type="protein sequence ID" value="MCL6269551.1"/>
    <property type="molecule type" value="Genomic_DNA"/>
</dbReference>
<feature type="domain" description="Flagellar hook protein FlgE/F/G-like D1" evidence="8">
    <location>
        <begin position="80"/>
        <end position="131"/>
    </location>
</feature>
<name>A0ABT0PEC0_9GAMM</name>
<dbReference type="Pfam" id="PF22692">
    <property type="entry name" value="LlgE_F_G_D1"/>
    <property type="match status" value="1"/>
</dbReference>
<keyword evidence="9" id="KW-0282">Flagellum</keyword>
<dbReference type="Gene3D" id="2.60.98.20">
    <property type="entry name" value="Flagellar hook protein FlgE"/>
    <property type="match status" value="1"/>
</dbReference>
<comment type="subcellular location">
    <subcellularLocation>
        <location evidence="1 5">Bacterial flagellum basal body</location>
    </subcellularLocation>
</comment>
<evidence type="ECO:0000259" key="7">
    <source>
        <dbReference type="Pfam" id="PF07559"/>
    </source>
</evidence>
<evidence type="ECO:0000256" key="1">
    <source>
        <dbReference type="ARBA" id="ARBA00004117"/>
    </source>
</evidence>
<evidence type="ECO:0000259" key="6">
    <source>
        <dbReference type="Pfam" id="PF06429"/>
    </source>
</evidence>
<dbReference type="InterPro" id="IPR037058">
    <property type="entry name" value="Falgellar_hook_FlgE_sf"/>
</dbReference>
<dbReference type="InterPro" id="IPR011491">
    <property type="entry name" value="FlgE_D2"/>
</dbReference>
<dbReference type="Pfam" id="PF07559">
    <property type="entry name" value="FlgE_D2"/>
    <property type="match status" value="1"/>
</dbReference>
<evidence type="ECO:0000313" key="9">
    <source>
        <dbReference type="EMBL" id="MCL6269551.1"/>
    </source>
</evidence>
<reference evidence="9 10" key="1">
    <citation type="submission" date="2022-05" db="EMBL/GenBank/DDBJ databases">
        <authorList>
            <person name="Park J.-S."/>
        </authorList>
    </citation>
    <scope>NUCLEOTIDE SEQUENCE [LARGE SCALE GENOMIC DNA]</scope>
    <source>
        <strain evidence="9 10">2012CJ34-2</strain>
    </source>
</reference>
<gene>
    <name evidence="9" type="ORF">M3P05_06300</name>
</gene>
<dbReference type="PANTHER" id="PTHR30435:SF1">
    <property type="entry name" value="FLAGELLAR HOOK PROTEIN FLGE"/>
    <property type="match status" value="1"/>
</dbReference>
<comment type="similarity">
    <text evidence="2 5">Belongs to the flagella basal body rod proteins family.</text>
</comment>
<dbReference type="InterPro" id="IPR053967">
    <property type="entry name" value="LlgE_F_G-like_D1"/>
</dbReference>
<comment type="function">
    <text evidence="5">A flexible structure which links the flagellar filament to the drive apparatus in the basal body.</text>
</comment>
<keyword evidence="10" id="KW-1185">Reference proteome</keyword>
<protein>
    <recommendedName>
        <fullName evidence="3 5">Flagellar hook protein FlgE</fullName>
    </recommendedName>
</protein>
<evidence type="ECO:0000259" key="8">
    <source>
        <dbReference type="Pfam" id="PF22692"/>
    </source>
</evidence>
<keyword evidence="4 5" id="KW-0975">Bacterial flagellum</keyword>
<feature type="domain" description="Flagellar basal-body/hook protein C-terminal" evidence="6">
    <location>
        <begin position="353"/>
        <end position="396"/>
    </location>
</feature>
<dbReference type="RefSeq" id="WP_249698593.1">
    <property type="nucleotide sequence ID" value="NZ_JAMFLX010000006.1"/>
</dbReference>
<sequence length="399" mass="42748">MAYIGLSGLQMAKSGLETSGHNIANAETVGFKEFRNILSDSYAQATGGSHVEMSGVRVSAMEQMFSQGSLKLTGNSFDMAIEGKGFFTLNDDGRQLFSRSGYFRLDKDGFVVNQDGYRLQGFQTGVNGQISLASRGDLKSGAQSVGGKPTTTLTANVNLDANEKEPASASNYNWTTSFSVFDSLGTQHFLGVGFRKTATDNLWTAAYRLDDASTYTAMPSDMNLRFNSQGKLDTSGDANVQLATNPGNGAATMNINLDLSAITQYASDFSVSNIERNGYESGTLNQVSMGDDGFLEALYSNGERKRLGQVMVATFPSEVGLTVQGNNCWAESTSSGEPVFNISGKGGTGLVRGGVLEQSNVDITQELLNLVMEQRNYQLNARTIKAEDAMSQTLLSQLG</sequence>
<keyword evidence="9" id="KW-0966">Cell projection</keyword>
<evidence type="ECO:0000256" key="3">
    <source>
        <dbReference type="ARBA" id="ARBA00019015"/>
    </source>
</evidence>
<dbReference type="InterPro" id="IPR010930">
    <property type="entry name" value="Flg_bb/hook_C_dom"/>
</dbReference>